<dbReference type="RefSeq" id="XP_005851126.1">
    <property type="nucleotide sequence ID" value="XM_005851064.1"/>
</dbReference>
<accession>E1Z4B4</accession>
<dbReference type="AlphaFoldDB" id="E1Z4B4"/>
<dbReference type="EMBL" id="GL433836">
    <property type="protein sequence ID" value="EFN59024.1"/>
    <property type="molecule type" value="Genomic_DNA"/>
</dbReference>
<organism evidence="3">
    <name type="scientific">Chlorella variabilis</name>
    <name type="common">Green alga</name>
    <dbReference type="NCBI Taxonomy" id="554065"/>
    <lineage>
        <taxon>Eukaryota</taxon>
        <taxon>Viridiplantae</taxon>
        <taxon>Chlorophyta</taxon>
        <taxon>core chlorophytes</taxon>
        <taxon>Trebouxiophyceae</taxon>
        <taxon>Chlorellales</taxon>
        <taxon>Chlorellaceae</taxon>
        <taxon>Chlorella clade</taxon>
        <taxon>Chlorella</taxon>
    </lineage>
</organism>
<gene>
    <name evidence="2" type="ORF">CHLNCDRAFT_49847</name>
</gene>
<reference evidence="2 3" key="1">
    <citation type="journal article" date="2010" name="Plant Cell">
        <title>The Chlorella variabilis NC64A genome reveals adaptation to photosymbiosis, coevolution with viruses, and cryptic sex.</title>
        <authorList>
            <person name="Blanc G."/>
            <person name="Duncan G."/>
            <person name="Agarkova I."/>
            <person name="Borodovsky M."/>
            <person name="Gurnon J."/>
            <person name="Kuo A."/>
            <person name="Lindquist E."/>
            <person name="Lucas S."/>
            <person name="Pangilinan J."/>
            <person name="Polle J."/>
            <person name="Salamov A."/>
            <person name="Terry A."/>
            <person name="Yamada T."/>
            <person name="Dunigan D.D."/>
            <person name="Grigoriev I.V."/>
            <person name="Claverie J.M."/>
            <person name="Van Etten J.L."/>
        </authorList>
    </citation>
    <scope>NUCLEOTIDE SEQUENCE [LARGE SCALE GENOMIC DNA]</scope>
    <source>
        <strain evidence="2 3">NC64A</strain>
    </source>
</reference>
<evidence type="ECO:0000313" key="2">
    <source>
        <dbReference type="EMBL" id="EFN59024.1"/>
    </source>
</evidence>
<feature type="compositionally biased region" description="Basic and acidic residues" evidence="1">
    <location>
        <begin position="98"/>
        <end position="108"/>
    </location>
</feature>
<dbReference type="KEGG" id="cvr:CHLNCDRAFT_49847"/>
<dbReference type="OrthoDB" id="10570391at2759"/>
<proteinExistence type="predicted"/>
<dbReference type="InParanoid" id="E1Z4B4"/>
<keyword evidence="3" id="KW-1185">Reference proteome</keyword>
<protein>
    <submittedName>
        <fullName evidence="2">Expressed protein</fullName>
    </submittedName>
</protein>
<dbReference type="Proteomes" id="UP000008141">
    <property type="component" value="Unassembled WGS sequence"/>
</dbReference>
<evidence type="ECO:0000313" key="3">
    <source>
        <dbReference type="Proteomes" id="UP000008141"/>
    </source>
</evidence>
<feature type="region of interest" description="Disordered" evidence="1">
    <location>
        <begin position="1"/>
        <end position="123"/>
    </location>
</feature>
<dbReference type="GeneID" id="17358887"/>
<sequence>MQQGGASLARLPSAGRNMDQPFTFTSPFTAAEELRQAGAAPAGSVQGGSEDGELDGGSRRPSGVLRSAGSDPNRMRRNISWPDFENQAPLAQVVEYEPSDRHSARSEDDWGSPRSSGCMCCIQ</sequence>
<evidence type="ECO:0000256" key="1">
    <source>
        <dbReference type="SAM" id="MobiDB-lite"/>
    </source>
</evidence>
<name>E1Z4B4_CHLVA</name>